<reference evidence="14" key="1">
    <citation type="submission" date="2016-11" db="UniProtKB">
        <authorList>
            <consortium name="WormBaseParasite"/>
        </authorList>
    </citation>
    <scope>IDENTIFICATION</scope>
</reference>
<feature type="region of interest" description="Disordered" evidence="9">
    <location>
        <begin position="636"/>
        <end position="853"/>
    </location>
</feature>
<dbReference type="PRINTS" id="PR00360">
    <property type="entry name" value="C2DOMAIN"/>
</dbReference>
<keyword evidence="6" id="KW-0770">Synapse</keyword>
<evidence type="ECO:0000259" key="10">
    <source>
        <dbReference type="PROSITE" id="PS50004"/>
    </source>
</evidence>
<feature type="region of interest" description="Disordered" evidence="9">
    <location>
        <begin position="365"/>
        <end position="440"/>
    </location>
</feature>
<dbReference type="InterPro" id="IPR041282">
    <property type="entry name" value="FYVE_2"/>
</dbReference>
<keyword evidence="3 8" id="KW-0863">Zinc-finger</keyword>
<dbReference type="PANTHER" id="PTHR45729">
    <property type="entry name" value="RABPHILIN, ISOFORM A"/>
    <property type="match status" value="1"/>
</dbReference>
<evidence type="ECO:0000256" key="6">
    <source>
        <dbReference type="ARBA" id="ARBA00023018"/>
    </source>
</evidence>
<dbReference type="GO" id="GO:0031267">
    <property type="term" value="F:small GTPase binding"/>
    <property type="evidence" value="ECO:0007669"/>
    <property type="project" value="InterPro"/>
</dbReference>
<dbReference type="GO" id="GO:0017158">
    <property type="term" value="P:regulation of calcium ion-dependent exocytosis"/>
    <property type="evidence" value="ECO:0007669"/>
    <property type="project" value="TreeGrafter"/>
</dbReference>
<evidence type="ECO:0000256" key="2">
    <source>
        <dbReference type="ARBA" id="ARBA00022737"/>
    </source>
</evidence>
<evidence type="ECO:0000313" key="13">
    <source>
        <dbReference type="Proteomes" id="UP000095284"/>
    </source>
</evidence>
<dbReference type="SUPFAM" id="SSF57903">
    <property type="entry name" value="FYVE/PHD zinc finger"/>
    <property type="match status" value="1"/>
</dbReference>
<feature type="region of interest" description="Disordered" evidence="9">
    <location>
        <begin position="479"/>
        <end position="526"/>
    </location>
</feature>
<feature type="domain" description="C2" evidence="10">
    <location>
        <begin position="993"/>
        <end position="1112"/>
    </location>
</feature>
<feature type="compositionally biased region" description="Polar residues" evidence="9">
    <location>
        <begin position="756"/>
        <end position="786"/>
    </location>
</feature>
<feature type="compositionally biased region" description="Polar residues" evidence="9">
    <location>
        <begin position="418"/>
        <end position="440"/>
    </location>
</feature>
<dbReference type="InterPro" id="IPR017455">
    <property type="entry name" value="Znf_FYVE-rel"/>
</dbReference>
<evidence type="ECO:0000256" key="5">
    <source>
        <dbReference type="ARBA" id="ARBA00022837"/>
    </source>
</evidence>
<evidence type="ECO:0000256" key="9">
    <source>
        <dbReference type="SAM" id="MobiDB-lite"/>
    </source>
</evidence>
<keyword evidence="1" id="KW-0479">Metal-binding</keyword>
<dbReference type="GO" id="GO:0006886">
    <property type="term" value="P:intracellular protein transport"/>
    <property type="evidence" value="ECO:0007669"/>
    <property type="project" value="InterPro"/>
</dbReference>
<keyword evidence="2" id="KW-0677">Repeat</keyword>
<dbReference type="AlphaFoldDB" id="A0A1I7SS12"/>
<dbReference type="GO" id="GO:0016020">
    <property type="term" value="C:membrane"/>
    <property type="evidence" value="ECO:0007669"/>
    <property type="project" value="InterPro"/>
</dbReference>
<evidence type="ECO:0000256" key="3">
    <source>
        <dbReference type="ARBA" id="ARBA00022771"/>
    </source>
</evidence>
<feature type="compositionally biased region" description="Low complexity" evidence="9">
    <location>
        <begin position="243"/>
        <end position="256"/>
    </location>
</feature>
<dbReference type="SMART" id="SM00239">
    <property type="entry name" value="C2"/>
    <property type="match status" value="2"/>
</dbReference>
<feature type="region of interest" description="Disordered" evidence="9">
    <location>
        <begin position="237"/>
        <end position="331"/>
    </location>
</feature>
<evidence type="ECO:0000259" key="12">
    <source>
        <dbReference type="PROSITE" id="PS50916"/>
    </source>
</evidence>
<keyword evidence="4" id="KW-0862">Zinc</keyword>
<evidence type="ECO:0000256" key="1">
    <source>
        <dbReference type="ARBA" id="ARBA00022723"/>
    </source>
</evidence>
<dbReference type="InterPro" id="IPR001565">
    <property type="entry name" value="Synaptotagmin"/>
</dbReference>
<evidence type="ECO:0000256" key="8">
    <source>
        <dbReference type="PROSITE-ProRule" id="PRU00091"/>
    </source>
</evidence>
<feature type="compositionally biased region" description="Low complexity" evidence="9">
    <location>
        <begin position="370"/>
        <end position="390"/>
    </location>
</feature>
<dbReference type="PROSITE" id="PS50916">
    <property type="entry name" value="RABBD"/>
    <property type="match status" value="1"/>
</dbReference>
<dbReference type="Gene3D" id="2.60.40.150">
    <property type="entry name" value="C2 domain"/>
    <property type="match status" value="2"/>
</dbReference>
<comment type="subcellular location">
    <subcellularLocation>
        <location evidence="7">Synapse</location>
    </subcellularLocation>
</comment>
<evidence type="ECO:0000313" key="14">
    <source>
        <dbReference type="WBParaSite" id="BXY_1582900.1"/>
    </source>
</evidence>
<dbReference type="InterPro" id="IPR000008">
    <property type="entry name" value="C2_dom"/>
</dbReference>
<dbReference type="InterPro" id="IPR043566">
    <property type="entry name" value="Rabphilin/DOC2/Noc2"/>
</dbReference>
<dbReference type="InterPro" id="IPR030541">
    <property type="entry name" value="FYVE_RBF-1"/>
</dbReference>
<dbReference type="CDD" id="cd15746">
    <property type="entry name" value="FYVE_RP3A_like"/>
    <property type="match status" value="1"/>
</dbReference>
<evidence type="ECO:0000256" key="4">
    <source>
        <dbReference type="ARBA" id="ARBA00022833"/>
    </source>
</evidence>
<dbReference type="PRINTS" id="PR00399">
    <property type="entry name" value="SYNAPTOTAGMN"/>
</dbReference>
<dbReference type="WBParaSite" id="BXY_1582900.1">
    <property type="protein sequence ID" value="BXY_1582900.1"/>
    <property type="gene ID" value="BXY_1582900"/>
</dbReference>
<feature type="domain" description="C2" evidence="10">
    <location>
        <begin position="855"/>
        <end position="976"/>
    </location>
</feature>
<dbReference type="InterPro" id="IPR047022">
    <property type="entry name" value="Rabphilin_Doc2_C2A"/>
</dbReference>
<dbReference type="Pfam" id="PF00168">
    <property type="entry name" value="C2"/>
    <property type="match status" value="2"/>
</dbReference>
<dbReference type="GO" id="GO:0006887">
    <property type="term" value="P:exocytosis"/>
    <property type="evidence" value="ECO:0007669"/>
    <property type="project" value="InterPro"/>
</dbReference>
<feature type="compositionally biased region" description="Polar residues" evidence="9">
    <location>
        <begin position="394"/>
        <end position="405"/>
    </location>
</feature>
<dbReference type="Pfam" id="PF02318">
    <property type="entry name" value="FYVE_2"/>
    <property type="match status" value="1"/>
</dbReference>
<dbReference type="eggNOG" id="KOG1013">
    <property type="taxonomic scope" value="Eukaryota"/>
</dbReference>
<dbReference type="PROSITE" id="PS50004">
    <property type="entry name" value="C2"/>
    <property type="match status" value="2"/>
</dbReference>
<dbReference type="SUPFAM" id="SSF49562">
    <property type="entry name" value="C2 domain (Calcium/lipid-binding domain, CaLB)"/>
    <property type="match status" value="2"/>
</dbReference>
<feature type="compositionally biased region" description="Basic and acidic residues" evidence="9">
    <location>
        <begin position="829"/>
        <end position="840"/>
    </location>
</feature>
<dbReference type="CDD" id="cd08384">
    <property type="entry name" value="C2B_Rabphilin_Doc2"/>
    <property type="match status" value="1"/>
</dbReference>
<dbReference type="InterPro" id="IPR013083">
    <property type="entry name" value="Znf_RING/FYVE/PHD"/>
</dbReference>
<dbReference type="Proteomes" id="UP000095284">
    <property type="component" value="Unplaced"/>
</dbReference>
<dbReference type="GO" id="GO:0008021">
    <property type="term" value="C:synaptic vesicle"/>
    <property type="evidence" value="ECO:0007669"/>
    <property type="project" value="InterPro"/>
</dbReference>
<evidence type="ECO:0000256" key="7">
    <source>
        <dbReference type="ARBA" id="ARBA00034103"/>
    </source>
</evidence>
<organism evidence="13 14">
    <name type="scientific">Bursaphelenchus xylophilus</name>
    <name type="common">Pinewood nematode worm</name>
    <name type="synonym">Aphelenchoides xylophilus</name>
    <dbReference type="NCBI Taxonomy" id="6326"/>
    <lineage>
        <taxon>Eukaryota</taxon>
        <taxon>Metazoa</taxon>
        <taxon>Ecdysozoa</taxon>
        <taxon>Nematoda</taxon>
        <taxon>Chromadorea</taxon>
        <taxon>Rhabditida</taxon>
        <taxon>Tylenchina</taxon>
        <taxon>Tylenchomorpha</taxon>
        <taxon>Aphelenchoidea</taxon>
        <taxon>Aphelenchoididae</taxon>
        <taxon>Bursaphelenchus</taxon>
    </lineage>
</organism>
<dbReference type="PROSITE" id="PS50178">
    <property type="entry name" value="ZF_FYVE"/>
    <property type="match status" value="1"/>
</dbReference>
<feature type="compositionally biased region" description="Polar residues" evidence="9">
    <location>
        <begin position="719"/>
        <end position="747"/>
    </location>
</feature>
<feature type="compositionally biased region" description="Polar residues" evidence="9">
    <location>
        <begin position="796"/>
        <end position="812"/>
    </location>
</feature>
<feature type="compositionally biased region" description="Low complexity" evidence="9">
    <location>
        <begin position="594"/>
        <end position="603"/>
    </location>
</feature>
<feature type="compositionally biased region" description="Polar residues" evidence="9">
    <location>
        <begin position="491"/>
        <end position="501"/>
    </location>
</feature>
<feature type="domain" description="FYVE-type" evidence="11">
    <location>
        <begin position="135"/>
        <end position="196"/>
    </location>
</feature>
<dbReference type="GO" id="GO:0061669">
    <property type="term" value="P:spontaneous neurotransmitter secretion"/>
    <property type="evidence" value="ECO:0007669"/>
    <property type="project" value="TreeGrafter"/>
</dbReference>
<feature type="compositionally biased region" description="Polar residues" evidence="9">
    <location>
        <begin position="604"/>
        <end position="619"/>
    </location>
</feature>
<feature type="region of interest" description="Disordered" evidence="9">
    <location>
        <begin position="539"/>
        <end position="619"/>
    </location>
</feature>
<feature type="domain" description="RabBD" evidence="12">
    <location>
        <begin position="87"/>
        <end position="209"/>
    </location>
</feature>
<dbReference type="InterPro" id="IPR010911">
    <property type="entry name" value="Rab_BD"/>
</dbReference>
<dbReference type="InterPro" id="IPR035892">
    <property type="entry name" value="C2_domain_sf"/>
</dbReference>
<name>A0A1I7SS12_BURXY</name>
<sequence>MPSPPTQRRKTLEIQECLERPHSSMERNKDRPTLKKEFQDLMNDWEIGGTQNAWVCPSDRHLQLRAQLKSGWSVRTATARSPTTTKAAAMNGISDAEQEQIRKVLARAEAGKQQEKERIGKMVDRLEKMKTRASGNGVTQCLICQTEFGLLASKSYAAMCSDCRKYVCQKNCGVETFDQKRGEPIFLCKLCSEYREVMWKKSGAWFYKEVPTYVKPCDSPASSSAYPPVNGYRHMPNVPSTASPSSGWPSGFSPSPRLSHGNVVSPPVVEQNGGIPGAHGAPRQRQLPIPPDQQQRLKTTPRPRITPSWVHEKVQSSMSIGSEDEESSSSSIDAIDFKTPISNQVPSQQPQPLPPSRRHHYRPREYRHNQSPSQQPTTTSSSCASSSTAPRNLQRFTVSNRNPITDTEESENDESRRTTPSTSPRHSLATPSSFGGDDLSQNHVTLITNEASDSKSIDSGVVQSDHSMHQIRQVIPAAGVPAPQHHPPTAFTPTPQTNLANPASPMHNSCSSSSSPPPSLPGQVPLPEMRAMNLNKDPKTSLQHMQSNHIERQPQWPGSSPRNSNTVPSLFQPTAPPLPPRHGQSVGNVDRRPSSGSSSTNNSMARRNMQSNPNSSRESLNITPAAALAQSQLSLISKPRPPSVHSTDRKSSITVGSRESLSLAPTETDRPAESPTFMSSPEDDSKAEDEIQHAGNDEEDLNFLTMPRNRSKSDRPTRTQRIISVFTRPQTTCSNYRPKCSKQNSLQKDSREHNHSTNSLSSALTAFNEKSNGESKSTSRLSVNMESENDHDDMSMSRTPSPRRPTSANSLLATIKEKSPLDPADEELENRRGSPTDRKTPSPIRNRLGNEPPGTLGSIQFNLTYLSEEKQLIIHLIRAKNLKAMDKNGFSDPYVKFHLIPGNVKATKLTSKTIEKTLNPEWNEEMIYYGITEDERLKKTLRVTVLDRDRIGSDFLGETRVALKKLPLGQTKKFNLYLEHAMPTPAEQSENTERGKILMSVCYNIQQACLFIHVKRCAELMGMDSSGFSDPYCKVSLTPLSSKQHRYKTAIKKRTLNPEFNEVIQFIVPFKDLPKKTLEIGVYDHDVGRHDDYIGGIVLSTAAKGDRGKQWTQCIENPGKTFEYWHKLETD</sequence>
<feature type="compositionally biased region" description="Low complexity" evidence="9">
    <location>
        <begin position="502"/>
        <end position="514"/>
    </location>
</feature>
<dbReference type="GO" id="GO:0008270">
    <property type="term" value="F:zinc ion binding"/>
    <property type="evidence" value="ECO:0007669"/>
    <property type="project" value="UniProtKB-KW"/>
</dbReference>
<dbReference type="PANTHER" id="PTHR45729:SF6">
    <property type="entry name" value="RABPHILIN, ISOFORM A"/>
    <property type="match status" value="1"/>
</dbReference>
<dbReference type="InterPro" id="IPR011011">
    <property type="entry name" value="Znf_FYVE_PHD"/>
</dbReference>
<feature type="compositionally biased region" description="Polar residues" evidence="9">
    <location>
        <begin position="652"/>
        <end position="665"/>
    </location>
</feature>
<proteinExistence type="predicted"/>
<dbReference type="CDD" id="cd04035">
    <property type="entry name" value="C2A_Rabphilin_Doc2"/>
    <property type="match status" value="1"/>
</dbReference>
<evidence type="ECO:0000259" key="11">
    <source>
        <dbReference type="PROSITE" id="PS50178"/>
    </source>
</evidence>
<dbReference type="Gene3D" id="3.30.40.10">
    <property type="entry name" value="Zinc/RING finger domain, C3HC4 (zinc finger)"/>
    <property type="match status" value="1"/>
</dbReference>
<accession>A0A1I7SS12</accession>
<feature type="compositionally biased region" description="Polar residues" evidence="9">
    <location>
        <begin position="556"/>
        <end position="572"/>
    </location>
</feature>
<keyword evidence="5" id="KW-0106">Calcium</keyword>
<protein>
    <submittedName>
        <fullName evidence="14">Rabphilin-3A</fullName>
    </submittedName>
</protein>